<dbReference type="EMBL" id="MSKW01000014">
    <property type="protein sequence ID" value="OLO76689.1"/>
    <property type="molecule type" value="Genomic_DNA"/>
</dbReference>
<protein>
    <submittedName>
        <fullName evidence="1">Uncharacterized protein</fullName>
    </submittedName>
</protein>
<dbReference type="AlphaFoldDB" id="A0A1Q8X8M9"/>
<dbReference type="RefSeq" id="WP_075414791.1">
    <property type="nucleotide sequence ID" value="NZ_MSKW01000014.1"/>
</dbReference>
<comment type="caution">
    <text evidence="1">The sequence shown here is derived from an EMBL/GenBank/DDBJ whole genome shotgun (WGS) entry which is preliminary data.</text>
</comment>
<dbReference type="Proteomes" id="UP000186769">
    <property type="component" value="Unassembled WGS sequence"/>
</dbReference>
<proteinExistence type="predicted"/>
<evidence type="ECO:0000313" key="2">
    <source>
        <dbReference type="Proteomes" id="UP000186769"/>
    </source>
</evidence>
<organism evidence="1 2">
    <name type="scientific">Actinomyces oris</name>
    <dbReference type="NCBI Taxonomy" id="544580"/>
    <lineage>
        <taxon>Bacteria</taxon>
        <taxon>Bacillati</taxon>
        <taxon>Actinomycetota</taxon>
        <taxon>Actinomycetes</taxon>
        <taxon>Actinomycetales</taxon>
        <taxon>Actinomycetaceae</taxon>
        <taxon>Actinomyces</taxon>
    </lineage>
</organism>
<accession>A0A1Q8X8M9</accession>
<name>A0A1Q8X8M9_9ACTO</name>
<sequence>MVTSLLIAGCSTISSIRSAQASASSTAAVAANIPVCEVTTAGAVEQKLGQQVELFFYEHNNEFSWGSYGCHVSSFIGQKGEVDGFQVKYRQKKSLDEVDVPALYDAHTYAEAAALERATRFTLDGVPGEGVTIPLETGNWAAVWRYPDTTILTVLIKRKSDVEKIANGGSIAKSITELFAPHVPQVAAGPTQELTFYPPNEDTARVLGIHDGGATPLKPWPSPSP</sequence>
<gene>
    <name evidence="1" type="ORF">BKH15_07270</name>
</gene>
<reference evidence="1 2" key="1">
    <citation type="submission" date="2016-12" db="EMBL/GenBank/DDBJ databases">
        <title>Genomic comparison of strains in the 'Actinomyces naeslundii' group.</title>
        <authorList>
            <person name="Mughal S.R."/>
            <person name="Do T."/>
            <person name="Gilbert S.C."/>
            <person name="Witherden E.A."/>
            <person name="Didelot X."/>
            <person name="Beighton D."/>
        </authorList>
    </citation>
    <scope>NUCLEOTIDE SEQUENCE [LARGE SCALE GENOMIC DNA]</scope>
    <source>
        <strain evidence="1 2">G53E</strain>
    </source>
</reference>
<evidence type="ECO:0000313" key="1">
    <source>
        <dbReference type="EMBL" id="OLO76689.1"/>
    </source>
</evidence>